<keyword evidence="14" id="KW-1185">Reference proteome</keyword>
<dbReference type="InterPro" id="IPR033900">
    <property type="entry name" value="Gram_neg_porin_domain"/>
</dbReference>
<evidence type="ECO:0000259" key="12">
    <source>
        <dbReference type="Pfam" id="PF13609"/>
    </source>
</evidence>
<protein>
    <submittedName>
        <fullName evidence="13">Porin</fullName>
    </submittedName>
</protein>
<dbReference type="AlphaFoldDB" id="A0A5E4VGL4"/>
<dbReference type="InterPro" id="IPR023614">
    <property type="entry name" value="Porin_dom_sf"/>
</dbReference>
<evidence type="ECO:0000256" key="2">
    <source>
        <dbReference type="ARBA" id="ARBA00011233"/>
    </source>
</evidence>
<comment type="subcellular location">
    <subcellularLocation>
        <location evidence="1">Cell outer membrane</location>
        <topology evidence="1">Multi-pass membrane protein</topology>
    </subcellularLocation>
</comment>
<gene>
    <name evidence="13" type="ORF">PTE31013_02606</name>
</gene>
<evidence type="ECO:0000256" key="1">
    <source>
        <dbReference type="ARBA" id="ARBA00004571"/>
    </source>
</evidence>
<evidence type="ECO:0000256" key="10">
    <source>
        <dbReference type="ARBA" id="ARBA00023237"/>
    </source>
</evidence>
<dbReference type="Proteomes" id="UP000334380">
    <property type="component" value="Unassembled WGS sequence"/>
</dbReference>
<dbReference type="PRINTS" id="PR00184">
    <property type="entry name" value="NEISSPPORIN"/>
</dbReference>
<keyword evidence="5" id="KW-0812">Transmembrane</keyword>
<evidence type="ECO:0000256" key="8">
    <source>
        <dbReference type="ARBA" id="ARBA00023114"/>
    </source>
</evidence>
<accession>A0A5E4VGL4</accession>
<dbReference type="PANTHER" id="PTHR34501:SF9">
    <property type="entry name" value="MAJOR OUTER MEMBRANE PROTEIN P.IA"/>
    <property type="match status" value="1"/>
</dbReference>
<dbReference type="PRINTS" id="PR00182">
    <property type="entry name" value="ECOLNEIPORIN"/>
</dbReference>
<keyword evidence="8" id="KW-0626">Porin</keyword>
<dbReference type="EMBL" id="CABPRU010000005">
    <property type="protein sequence ID" value="VVE10155.1"/>
    <property type="molecule type" value="Genomic_DNA"/>
</dbReference>
<feature type="domain" description="Porin" evidence="12">
    <location>
        <begin position="23"/>
        <end position="356"/>
    </location>
</feature>
<comment type="subunit">
    <text evidence="2">Homotrimer.</text>
</comment>
<dbReference type="GO" id="GO:0034220">
    <property type="term" value="P:monoatomic ion transmembrane transport"/>
    <property type="evidence" value="ECO:0007669"/>
    <property type="project" value="InterPro"/>
</dbReference>
<dbReference type="InterPro" id="IPR050298">
    <property type="entry name" value="Gram-neg_bact_OMP"/>
</dbReference>
<feature type="chain" id="PRO_5022952457" evidence="11">
    <location>
        <begin position="36"/>
        <end position="394"/>
    </location>
</feature>
<dbReference type="InterPro" id="IPR001702">
    <property type="entry name" value="Porin_Gram-ve"/>
</dbReference>
<dbReference type="SUPFAM" id="SSF56935">
    <property type="entry name" value="Porins"/>
    <property type="match status" value="1"/>
</dbReference>
<dbReference type="OrthoDB" id="8982743at2"/>
<organism evidence="13 14">
    <name type="scientific">Pandoraea terrigena</name>
    <dbReference type="NCBI Taxonomy" id="2508292"/>
    <lineage>
        <taxon>Bacteria</taxon>
        <taxon>Pseudomonadati</taxon>
        <taxon>Pseudomonadota</taxon>
        <taxon>Betaproteobacteria</taxon>
        <taxon>Burkholderiales</taxon>
        <taxon>Burkholderiaceae</taxon>
        <taxon>Pandoraea</taxon>
    </lineage>
</organism>
<evidence type="ECO:0000313" key="14">
    <source>
        <dbReference type="Proteomes" id="UP000334380"/>
    </source>
</evidence>
<evidence type="ECO:0000256" key="11">
    <source>
        <dbReference type="SAM" id="SignalP"/>
    </source>
</evidence>
<keyword evidence="3" id="KW-0813">Transport</keyword>
<dbReference type="PROSITE" id="PS51257">
    <property type="entry name" value="PROKAR_LIPOPROTEIN"/>
    <property type="match status" value="1"/>
</dbReference>
<dbReference type="GO" id="GO:0046930">
    <property type="term" value="C:pore complex"/>
    <property type="evidence" value="ECO:0007669"/>
    <property type="project" value="UniProtKB-KW"/>
</dbReference>
<evidence type="ECO:0000256" key="7">
    <source>
        <dbReference type="ARBA" id="ARBA00023065"/>
    </source>
</evidence>
<keyword evidence="9" id="KW-0472">Membrane</keyword>
<keyword evidence="10" id="KW-0998">Cell outer membrane</keyword>
<evidence type="ECO:0000313" key="13">
    <source>
        <dbReference type="EMBL" id="VVE10155.1"/>
    </source>
</evidence>
<feature type="signal peptide" evidence="11">
    <location>
        <begin position="1"/>
        <end position="35"/>
    </location>
</feature>
<dbReference type="CDD" id="cd00342">
    <property type="entry name" value="gram_neg_porins"/>
    <property type="match status" value="1"/>
</dbReference>
<dbReference type="GO" id="GO:0015288">
    <property type="term" value="F:porin activity"/>
    <property type="evidence" value="ECO:0007669"/>
    <property type="project" value="UniProtKB-KW"/>
</dbReference>
<proteinExistence type="predicted"/>
<dbReference type="InterPro" id="IPR002299">
    <property type="entry name" value="Porin_Neis"/>
</dbReference>
<keyword evidence="4" id="KW-1134">Transmembrane beta strand</keyword>
<dbReference type="GO" id="GO:0009279">
    <property type="term" value="C:cell outer membrane"/>
    <property type="evidence" value="ECO:0007669"/>
    <property type="project" value="UniProtKB-SubCell"/>
</dbReference>
<sequence>MQIKHIRRHTRIKCAMARTGVAAAAVLGCLPAAHAQSSVDLYGIVMSGVIWTNNVAGGKSTGMAEGPSRWGLRGQEDLGGGMKTVFRLESGFAPSTGQSFQGGRLFGRQAYVGLSDGSWGTITLGRQYDFAADWLAQTSAPYRWNGYFAHPGDNDNFNYQFRVNNSAKYVSSNLQGLQLGAMYSLGGVAGSFGNQSAMSFGAKYENGPVKVQAAYFHMNHPALAAAEGNWSTILFPQVSATSPLHNNGLNPSSMDVYGIGGTYQFDKTTLGLLWSHSDYRKLGDAADRLSEANVRFDNIEANVAYSVTPQIQLVGAYTYTVGKVSQTGFAPQYHQINAGVNYFLSKRTILYLAGIYQRAAGDATNANIECAGSSCEASSSKNQVSVLSGIFHAF</sequence>
<name>A0A5E4VGL4_9BURK</name>
<reference evidence="13 14" key="1">
    <citation type="submission" date="2019-08" db="EMBL/GenBank/DDBJ databases">
        <authorList>
            <person name="Peeters C."/>
        </authorList>
    </citation>
    <scope>NUCLEOTIDE SEQUENCE [LARGE SCALE GENOMIC DNA]</scope>
    <source>
        <strain evidence="13 14">LMG 31013</strain>
    </source>
</reference>
<dbReference type="Gene3D" id="2.40.160.10">
    <property type="entry name" value="Porin"/>
    <property type="match status" value="1"/>
</dbReference>
<dbReference type="Pfam" id="PF13609">
    <property type="entry name" value="Porin_4"/>
    <property type="match status" value="1"/>
</dbReference>
<dbReference type="PANTHER" id="PTHR34501">
    <property type="entry name" value="PROTEIN YDDL-RELATED"/>
    <property type="match status" value="1"/>
</dbReference>
<keyword evidence="7" id="KW-0406">Ion transport</keyword>
<evidence type="ECO:0000256" key="4">
    <source>
        <dbReference type="ARBA" id="ARBA00022452"/>
    </source>
</evidence>
<evidence type="ECO:0000256" key="3">
    <source>
        <dbReference type="ARBA" id="ARBA00022448"/>
    </source>
</evidence>
<evidence type="ECO:0000256" key="5">
    <source>
        <dbReference type="ARBA" id="ARBA00022692"/>
    </source>
</evidence>
<evidence type="ECO:0000256" key="9">
    <source>
        <dbReference type="ARBA" id="ARBA00023136"/>
    </source>
</evidence>
<evidence type="ECO:0000256" key="6">
    <source>
        <dbReference type="ARBA" id="ARBA00022729"/>
    </source>
</evidence>
<keyword evidence="6 11" id="KW-0732">Signal</keyword>